<evidence type="ECO:0000313" key="2">
    <source>
        <dbReference type="Proteomes" id="UP000244754"/>
    </source>
</evidence>
<dbReference type="InterPro" id="IPR017853">
    <property type="entry name" value="GH"/>
</dbReference>
<dbReference type="KEGG" id="clia:C3E79_03285"/>
<keyword evidence="2" id="KW-1185">Reference proteome</keyword>
<name>A0A2S0WCY3_9CORY</name>
<organism evidence="1 2">
    <name type="scientific">Corynebacterium liangguodongii</name>
    <dbReference type="NCBI Taxonomy" id="2079535"/>
    <lineage>
        <taxon>Bacteria</taxon>
        <taxon>Bacillati</taxon>
        <taxon>Actinomycetota</taxon>
        <taxon>Actinomycetes</taxon>
        <taxon>Mycobacteriales</taxon>
        <taxon>Corynebacteriaceae</taxon>
        <taxon>Corynebacterium</taxon>
    </lineage>
</organism>
<gene>
    <name evidence="1" type="ORF">C3E79_03285</name>
</gene>
<evidence type="ECO:0000313" key="1">
    <source>
        <dbReference type="EMBL" id="AWB83629.1"/>
    </source>
</evidence>
<dbReference type="SUPFAM" id="SSF51445">
    <property type="entry name" value="(Trans)glycosidases"/>
    <property type="match status" value="1"/>
</dbReference>
<dbReference type="Proteomes" id="UP000244754">
    <property type="component" value="Chromosome"/>
</dbReference>
<dbReference type="AlphaFoldDB" id="A0A2S0WCY3"/>
<dbReference type="InterPro" id="IPR015020">
    <property type="entry name" value="Rv2525c-like_Glyco_Hydro-like"/>
</dbReference>
<dbReference type="Pfam" id="PF08924">
    <property type="entry name" value="Rv2525c_GlyHyd-like"/>
    <property type="match status" value="1"/>
</dbReference>
<dbReference type="Gene3D" id="3.20.20.80">
    <property type="entry name" value="Glycosidases"/>
    <property type="match status" value="1"/>
</dbReference>
<dbReference type="OrthoDB" id="4472230at2"/>
<reference evidence="2" key="1">
    <citation type="submission" date="2018-01" db="EMBL/GenBank/DDBJ databases">
        <authorList>
            <person name="Li J."/>
        </authorList>
    </citation>
    <scope>NUCLEOTIDE SEQUENCE [LARGE SCALE GENOMIC DNA]</scope>
    <source>
        <strain evidence="2">2184</strain>
    </source>
</reference>
<protein>
    <submittedName>
        <fullName evidence="1">Tat pathway signal sequence domain protein</fullName>
    </submittedName>
</protein>
<dbReference type="RefSeq" id="WP_108403619.1">
    <property type="nucleotide sequence ID" value="NZ_CP026948.1"/>
</dbReference>
<sequence length="249" mass="26149">MTRPTLSRRSFFAATGIAAAALAAPARAKATVLGTVLDYSAGVPSGSSVRTAGHVGAVRYVSRPRPGAEWMRAKPVTAAESVDFSAAGLATASVYQFGKGETADWRGGAASAAVHAPQAIAFHFAAGGPTGRPIYIAIDDNPTWDQYIGQIRPYLRAFGAALAAVGLHTGVYGNYNTIQWAADDGIGPFYWMHDWGSGGRIHPLAALHQVGGRRAWIDGVECDVNNVYATDWGQWNPHPLAGLSSLSSL</sequence>
<accession>A0A2S0WCY3</accession>
<dbReference type="PROSITE" id="PS51318">
    <property type="entry name" value="TAT"/>
    <property type="match status" value="1"/>
</dbReference>
<dbReference type="InterPro" id="IPR006311">
    <property type="entry name" value="TAT_signal"/>
</dbReference>
<proteinExistence type="predicted"/>
<dbReference type="EMBL" id="CP026948">
    <property type="protein sequence ID" value="AWB83629.1"/>
    <property type="molecule type" value="Genomic_DNA"/>
</dbReference>